<dbReference type="Pfam" id="PF02595">
    <property type="entry name" value="Gly_kinase"/>
    <property type="match status" value="1"/>
</dbReference>
<dbReference type="AlphaFoldDB" id="A0A7Z0K9K3"/>
<gene>
    <name evidence="5" type="ORF">HNR09_001294</name>
</gene>
<dbReference type="EC" id="2.7.1.31" evidence="5"/>
<dbReference type="NCBIfam" id="TIGR00045">
    <property type="entry name" value="glycerate kinase"/>
    <property type="match status" value="1"/>
</dbReference>
<dbReference type="Proteomes" id="UP000535437">
    <property type="component" value="Unassembled WGS sequence"/>
</dbReference>
<keyword evidence="6" id="KW-1185">Reference proteome</keyword>
<dbReference type="Gene3D" id="3.90.1510.10">
    <property type="entry name" value="Glycerate kinase, domain 2"/>
    <property type="match status" value="1"/>
</dbReference>
<dbReference type="InterPro" id="IPR018193">
    <property type="entry name" value="Glyc_kinase_flavodox-like_fold"/>
</dbReference>
<evidence type="ECO:0000313" key="5">
    <source>
        <dbReference type="EMBL" id="NYJ77883.1"/>
    </source>
</evidence>
<dbReference type="SUPFAM" id="SSF110738">
    <property type="entry name" value="Glycerate kinase I"/>
    <property type="match status" value="1"/>
</dbReference>
<name>A0A7Z0K9K3_9MICC</name>
<keyword evidence="2 4" id="KW-0808">Transferase</keyword>
<evidence type="ECO:0000313" key="6">
    <source>
        <dbReference type="Proteomes" id="UP000535437"/>
    </source>
</evidence>
<evidence type="ECO:0000256" key="1">
    <source>
        <dbReference type="ARBA" id="ARBA00006284"/>
    </source>
</evidence>
<dbReference type="GO" id="GO:0031388">
    <property type="term" value="P:organic acid phosphorylation"/>
    <property type="evidence" value="ECO:0007669"/>
    <property type="project" value="UniProtKB-UniRule"/>
</dbReference>
<dbReference type="RefSeq" id="WP_179541305.1">
    <property type="nucleotide sequence ID" value="NZ_BAAALL010000002.1"/>
</dbReference>
<evidence type="ECO:0000256" key="3">
    <source>
        <dbReference type="ARBA" id="ARBA00022777"/>
    </source>
</evidence>
<dbReference type="PANTHER" id="PTHR21599:SF0">
    <property type="entry name" value="GLYCERATE KINASE"/>
    <property type="match status" value="1"/>
</dbReference>
<dbReference type="EMBL" id="JACCFY010000001">
    <property type="protein sequence ID" value="NYJ77883.1"/>
    <property type="molecule type" value="Genomic_DNA"/>
</dbReference>
<accession>A0A7Z0K9K3</accession>
<comment type="caution">
    <text evidence="5">The sequence shown here is derived from an EMBL/GenBank/DDBJ whole genome shotgun (WGS) entry which is preliminary data.</text>
</comment>
<dbReference type="PIRSF" id="PIRSF006078">
    <property type="entry name" value="GlxK"/>
    <property type="match status" value="1"/>
</dbReference>
<comment type="similarity">
    <text evidence="1 4">Belongs to the glycerate kinase type-1 family.</text>
</comment>
<dbReference type="GO" id="GO:0008887">
    <property type="term" value="F:glycerate kinase activity"/>
    <property type="evidence" value="ECO:0007669"/>
    <property type="project" value="UniProtKB-UniRule"/>
</dbReference>
<dbReference type="PANTHER" id="PTHR21599">
    <property type="entry name" value="GLYCERATE KINASE"/>
    <property type="match status" value="1"/>
</dbReference>
<evidence type="ECO:0000256" key="2">
    <source>
        <dbReference type="ARBA" id="ARBA00022679"/>
    </source>
</evidence>
<protein>
    <submittedName>
        <fullName evidence="5">Glycerate kinase</fullName>
        <ecNumber evidence="5">2.7.1.31</ecNumber>
    </submittedName>
</protein>
<reference evidence="5 6" key="1">
    <citation type="submission" date="2020-07" db="EMBL/GenBank/DDBJ databases">
        <title>Sequencing the genomes of 1000 actinobacteria strains.</title>
        <authorList>
            <person name="Klenk H.-P."/>
        </authorList>
    </citation>
    <scope>NUCLEOTIDE SEQUENCE [LARGE SCALE GENOMIC DNA]</scope>
    <source>
        <strain evidence="5 6">DSM 15475</strain>
    </source>
</reference>
<dbReference type="InterPro" id="IPR004381">
    <property type="entry name" value="Glycerate_kinase"/>
</dbReference>
<evidence type="ECO:0000256" key="4">
    <source>
        <dbReference type="PIRNR" id="PIRNR006078"/>
    </source>
</evidence>
<dbReference type="InterPro" id="IPR036129">
    <property type="entry name" value="Glycerate_kinase_sf"/>
</dbReference>
<organism evidence="5 6">
    <name type="scientific">Nesterenkonia xinjiangensis</name>
    <dbReference type="NCBI Taxonomy" id="225327"/>
    <lineage>
        <taxon>Bacteria</taxon>
        <taxon>Bacillati</taxon>
        <taxon>Actinomycetota</taxon>
        <taxon>Actinomycetes</taxon>
        <taxon>Micrococcales</taxon>
        <taxon>Micrococcaceae</taxon>
        <taxon>Nesterenkonia</taxon>
    </lineage>
</organism>
<proteinExistence type="inferred from homology"/>
<dbReference type="InterPro" id="IPR018197">
    <property type="entry name" value="Glycerate_kinase_RE-like"/>
</dbReference>
<sequence length="398" mass="39528">MSHLTAAPRIVCVPDSFKGSASAAEAAAALARGARQVFPQAEIIELPFADGGEGTLEALLAVWGQEAEQIEVVDAIGRPGTALVGRSADGRTAVLEAAQGNGLPQVSDVPLQPGRADTYGVGLIARHLLDSGPEDEELAVGARVEEVLLCIGGSASTDGGTGLLRALGVEFLDASGAPVAPGGQGLAQIASVDTTGLHPRAAAVRWRIAVDVDNPLTGARGAAAVFGPQKGADDDAVAALDAGLSHLAVVLAAHTGVPAEQYRQAPGFGAAGGIPVGMVSLLDAEVVPGSQMVGEAVGLAETLAEADIVLTGEGSLDSQSLGGKVVEAVRRHAPRAAAVVVVAGTVKLSAAECRQAGLTGAFSIAPGAAALEELLERAPELIEQSAAQACGLLAHGAG</sequence>
<keyword evidence="3 4" id="KW-0418">Kinase</keyword>
<dbReference type="Gene3D" id="3.40.50.10350">
    <property type="entry name" value="Glycerate kinase, domain 1"/>
    <property type="match status" value="1"/>
</dbReference>